<keyword evidence="1" id="KW-0732">Signal</keyword>
<reference evidence="3" key="1">
    <citation type="journal article" date="2019" name="Int. J. Syst. Evol. Microbiol.">
        <title>The Global Catalogue of Microorganisms (GCM) 10K type strain sequencing project: providing services to taxonomists for standard genome sequencing and annotation.</title>
        <authorList>
            <consortium name="The Broad Institute Genomics Platform"/>
            <consortium name="The Broad Institute Genome Sequencing Center for Infectious Disease"/>
            <person name="Wu L."/>
            <person name="Ma J."/>
        </authorList>
    </citation>
    <scope>NUCLEOTIDE SEQUENCE [LARGE SCALE GENOMIC DNA]</scope>
    <source>
        <strain evidence="3">KCTC 22671</strain>
    </source>
</reference>
<dbReference type="EMBL" id="JBHUPC010000012">
    <property type="protein sequence ID" value="MFD2891354.1"/>
    <property type="molecule type" value="Genomic_DNA"/>
</dbReference>
<feature type="signal peptide" evidence="1">
    <location>
        <begin position="1"/>
        <end position="19"/>
    </location>
</feature>
<evidence type="ECO:0000313" key="2">
    <source>
        <dbReference type="EMBL" id="MFD2891354.1"/>
    </source>
</evidence>
<protein>
    <submittedName>
        <fullName evidence="2">Uncharacterized protein</fullName>
    </submittedName>
</protein>
<dbReference type="RefSeq" id="WP_379810929.1">
    <property type="nucleotide sequence ID" value="NZ_JBHUPC010000012.1"/>
</dbReference>
<evidence type="ECO:0000256" key="1">
    <source>
        <dbReference type="SAM" id="SignalP"/>
    </source>
</evidence>
<gene>
    <name evidence="2" type="ORF">ACFS5J_04930</name>
</gene>
<accession>A0ABW5YLQ7</accession>
<keyword evidence="3" id="KW-1185">Reference proteome</keyword>
<name>A0ABW5YLQ7_9FLAO</name>
<organism evidence="2 3">
    <name type="scientific">Flavobacterium chuncheonense</name>
    <dbReference type="NCBI Taxonomy" id="2026653"/>
    <lineage>
        <taxon>Bacteria</taxon>
        <taxon>Pseudomonadati</taxon>
        <taxon>Bacteroidota</taxon>
        <taxon>Flavobacteriia</taxon>
        <taxon>Flavobacteriales</taxon>
        <taxon>Flavobacteriaceae</taxon>
        <taxon>Flavobacterium</taxon>
    </lineage>
</organism>
<evidence type="ECO:0000313" key="3">
    <source>
        <dbReference type="Proteomes" id="UP001597534"/>
    </source>
</evidence>
<proteinExistence type="predicted"/>
<comment type="caution">
    <text evidence="2">The sequence shown here is derived from an EMBL/GenBank/DDBJ whole genome shotgun (WGS) entry which is preliminary data.</text>
</comment>
<feature type="chain" id="PRO_5046087694" evidence="1">
    <location>
        <begin position="20"/>
        <end position="207"/>
    </location>
</feature>
<sequence length="207" mass="24307">MKATIITSLLLAIFIMSFATINNEAKEPKIENYTSLKQYIEKEELPVPLEKSLFLKNLIDFEQFAFFRKYNVKRKSINKLFKPDVYLFNSSWQLIDDNALGGCYIDRSEFNNRDYYTAILNENDLITKGPDKQTCSLELIKDNLTDYQGNSVFPFKENTPCILILWAKNKANVKTTKFLIEYNKYLIKNSKTEVDIFYLNVDNYSFQ</sequence>
<dbReference type="Proteomes" id="UP001597534">
    <property type="component" value="Unassembled WGS sequence"/>
</dbReference>